<protein>
    <submittedName>
        <fullName evidence="3">Chaperone protein dnaJ 49</fullName>
    </submittedName>
</protein>
<evidence type="ECO:0000313" key="3">
    <source>
        <dbReference type="EMBL" id="PKA45669.1"/>
    </source>
</evidence>
<evidence type="ECO:0000313" key="4">
    <source>
        <dbReference type="Proteomes" id="UP000236161"/>
    </source>
</evidence>
<feature type="region of interest" description="Disordered" evidence="1">
    <location>
        <begin position="119"/>
        <end position="139"/>
    </location>
</feature>
<dbReference type="AlphaFoldDB" id="A0A2H9ZQW6"/>
<dbReference type="PANTHER" id="PTHR44137">
    <property type="entry name" value="BNAC03G44070D PROTEIN"/>
    <property type="match status" value="1"/>
</dbReference>
<dbReference type="GO" id="GO:0005783">
    <property type="term" value="C:endoplasmic reticulum"/>
    <property type="evidence" value="ECO:0007669"/>
    <property type="project" value="UniProtKB-ARBA"/>
</dbReference>
<accession>A0A2H9ZQW6</accession>
<dbReference type="EMBL" id="KZ454830">
    <property type="protein sequence ID" value="PKA45669.1"/>
    <property type="molecule type" value="Genomic_DNA"/>
</dbReference>
<dbReference type="InterPro" id="IPR001623">
    <property type="entry name" value="DnaJ_domain"/>
</dbReference>
<evidence type="ECO:0000259" key="2">
    <source>
        <dbReference type="PROSITE" id="PS50076"/>
    </source>
</evidence>
<dbReference type="Proteomes" id="UP000236161">
    <property type="component" value="Unassembled WGS sequence"/>
</dbReference>
<dbReference type="STRING" id="1088818.A0A2H9ZQW6"/>
<reference evidence="3 4" key="1">
    <citation type="journal article" date="2017" name="Nature">
        <title>The Apostasia genome and the evolution of orchids.</title>
        <authorList>
            <person name="Zhang G.Q."/>
            <person name="Liu K.W."/>
            <person name="Li Z."/>
            <person name="Lohaus R."/>
            <person name="Hsiao Y.Y."/>
            <person name="Niu S.C."/>
            <person name="Wang J.Y."/>
            <person name="Lin Y.C."/>
            <person name="Xu Q."/>
            <person name="Chen L.J."/>
            <person name="Yoshida K."/>
            <person name="Fujiwara S."/>
            <person name="Wang Z.W."/>
            <person name="Zhang Y.Q."/>
            <person name="Mitsuda N."/>
            <person name="Wang M."/>
            <person name="Liu G.H."/>
            <person name="Pecoraro L."/>
            <person name="Huang H.X."/>
            <person name="Xiao X.J."/>
            <person name="Lin M."/>
            <person name="Wu X.Y."/>
            <person name="Wu W.L."/>
            <person name="Chen Y.Y."/>
            <person name="Chang S.B."/>
            <person name="Sakamoto S."/>
            <person name="Ohme-Takagi M."/>
            <person name="Yagi M."/>
            <person name="Zeng S.J."/>
            <person name="Shen C.Y."/>
            <person name="Yeh C.M."/>
            <person name="Luo Y.B."/>
            <person name="Tsai W.C."/>
            <person name="Van de Peer Y."/>
            <person name="Liu Z.J."/>
        </authorList>
    </citation>
    <scope>NUCLEOTIDE SEQUENCE [LARGE SCALE GENOMIC DNA]</scope>
    <source>
        <strain evidence="4">cv. Shenzhen</strain>
        <tissue evidence="3">Stem</tissue>
    </source>
</reference>
<dbReference type="CDD" id="cd06257">
    <property type="entry name" value="DnaJ"/>
    <property type="match status" value="1"/>
</dbReference>
<dbReference type="Gene3D" id="1.10.287.110">
    <property type="entry name" value="DnaJ domain"/>
    <property type="match status" value="1"/>
</dbReference>
<dbReference type="PROSITE" id="PS50076">
    <property type="entry name" value="DNAJ_2"/>
    <property type="match status" value="1"/>
</dbReference>
<gene>
    <name evidence="3" type="primary">ATJ49</name>
    <name evidence="3" type="ORF">AXF42_Ash011009</name>
</gene>
<dbReference type="PANTHER" id="PTHR44137:SF16">
    <property type="entry name" value="OS03G0837400 PROTEIN"/>
    <property type="match status" value="1"/>
</dbReference>
<feature type="domain" description="J" evidence="2">
    <location>
        <begin position="63"/>
        <end position="131"/>
    </location>
</feature>
<dbReference type="PRINTS" id="PR00625">
    <property type="entry name" value="JDOMAIN"/>
</dbReference>
<keyword evidence="4" id="KW-1185">Reference proteome</keyword>
<proteinExistence type="predicted"/>
<dbReference type="OrthoDB" id="10250354at2759"/>
<evidence type="ECO:0000256" key="1">
    <source>
        <dbReference type="SAM" id="MobiDB-lite"/>
    </source>
</evidence>
<organism evidence="3 4">
    <name type="scientific">Apostasia shenzhenica</name>
    <dbReference type="NCBI Taxonomy" id="1088818"/>
    <lineage>
        <taxon>Eukaryota</taxon>
        <taxon>Viridiplantae</taxon>
        <taxon>Streptophyta</taxon>
        <taxon>Embryophyta</taxon>
        <taxon>Tracheophyta</taxon>
        <taxon>Spermatophyta</taxon>
        <taxon>Magnoliopsida</taxon>
        <taxon>Liliopsida</taxon>
        <taxon>Asparagales</taxon>
        <taxon>Orchidaceae</taxon>
        <taxon>Apostasioideae</taxon>
        <taxon>Apostasia</taxon>
    </lineage>
</organism>
<dbReference type="SMART" id="SM00271">
    <property type="entry name" value="DnaJ"/>
    <property type="match status" value="1"/>
</dbReference>
<name>A0A2H9ZQW6_9ASPA</name>
<dbReference type="SUPFAM" id="SSF46565">
    <property type="entry name" value="Chaperone J-domain"/>
    <property type="match status" value="1"/>
</dbReference>
<dbReference type="InterPro" id="IPR036869">
    <property type="entry name" value="J_dom_sf"/>
</dbReference>
<dbReference type="Pfam" id="PF00226">
    <property type="entry name" value="DnaJ"/>
    <property type="match status" value="1"/>
</dbReference>
<sequence length="262" mass="28716">MDSNQKEAKKALRSADAKFKKGDIQGAVLMTLKAKRFFPNLHGLEGYLTAYLIHQDWRGRFTDWYALLGVSRSVSLDAIRKRFKELRSLTHPDKNASSAAEGAFKLVYSAWEAIQKEVPVTGGKSSNDEDDEEESEAHSAAQEFAQCPECSRLCIFLDSRRTIVECKRCETVAIRGGKDAEFGLQVIREGIGNFDIKVKAGVSINVHGGNIEVNEMGAVYVYGGGSILLNRCKRVDLKGGESIHISNSSNINFSGSGSVSFG</sequence>